<feature type="non-terminal residue" evidence="3">
    <location>
        <position position="1"/>
    </location>
</feature>
<reference evidence="3 4" key="1">
    <citation type="journal article" date="2012" name="Science">
        <title>The Paleozoic origin of enzymatic lignin decomposition reconstructed from 31 fungal genomes.</title>
        <authorList>
            <person name="Floudas D."/>
            <person name="Binder M."/>
            <person name="Riley R."/>
            <person name="Barry K."/>
            <person name="Blanchette R.A."/>
            <person name="Henrissat B."/>
            <person name="Martinez A.T."/>
            <person name="Otillar R."/>
            <person name="Spatafora J.W."/>
            <person name="Yadav J.S."/>
            <person name="Aerts A."/>
            <person name="Benoit I."/>
            <person name="Boyd A."/>
            <person name="Carlson A."/>
            <person name="Copeland A."/>
            <person name="Coutinho P.M."/>
            <person name="de Vries R.P."/>
            <person name="Ferreira P."/>
            <person name="Findley K."/>
            <person name="Foster B."/>
            <person name="Gaskell J."/>
            <person name="Glotzer D."/>
            <person name="Gorecki P."/>
            <person name="Heitman J."/>
            <person name="Hesse C."/>
            <person name="Hori C."/>
            <person name="Igarashi K."/>
            <person name="Jurgens J.A."/>
            <person name="Kallen N."/>
            <person name="Kersten P."/>
            <person name="Kohler A."/>
            <person name="Kuees U."/>
            <person name="Kumar T.K.A."/>
            <person name="Kuo A."/>
            <person name="LaButti K."/>
            <person name="Larrondo L.F."/>
            <person name="Lindquist E."/>
            <person name="Ling A."/>
            <person name="Lombard V."/>
            <person name="Lucas S."/>
            <person name="Lundell T."/>
            <person name="Martin R."/>
            <person name="McLaughlin D.J."/>
            <person name="Morgenstern I."/>
            <person name="Morin E."/>
            <person name="Murat C."/>
            <person name="Nagy L.G."/>
            <person name="Nolan M."/>
            <person name="Ohm R.A."/>
            <person name="Patyshakuliyeva A."/>
            <person name="Rokas A."/>
            <person name="Ruiz-Duenas F.J."/>
            <person name="Sabat G."/>
            <person name="Salamov A."/>
            <person name="Samejima M."/>
            <person name="Schmutz J."/>
            <person name="Slot J.C."/>
            <person name="St John F."/>
            <person name="Stenlid J."/>
            <person name="Sun H."/>
            <person name="Sun S."/>
            <person name="Syed K."/>
            <person name="Tsang A."/>
            <person name="Wiebenga A."/>
            <person name="Young D."/>
            <person name="Pisabarro A."/>
            <person name="Eastwood D.C."/>
            <person name="Martin F."/>
            <person name="Cullen D."/>
            <person name="Grigoriev I.V."/>
            <person name="Hibbett D.S."/>
        </authorList>
    </citation>
    <scope>NUCLEOTIDE SEQUENCE [LARGE SCALE GENOMIC DNA]</scope>
    <source>
        <strain evidence="3 4">MD-104</strain>
    </source>
</reference>
<dbReference type="Pfam" id="PF18803">
    <property type="entry name" value="CxC2"/>
    <property type="match status" value="1"/>
</dbReference>
<dbReference type="OMA" id="PPEMHID"/>
<feature type="domain" description="CxC2-like cysteine cluster KDZ transposase-associated" evidence="2">
    <location>
        <begin position="152"/>
        <end position="229"/>
    </location>
</feature>
<keyword evidence="4" id="KW-1185">Reference proteome</keyword>
<dbReference type="OrthoDB" id="2750871at2759"/>
<dbReference type="Pfam" id="PF18758">
    <property type="entry name" value="KDZ"/>
    <property type="match status" value="1"/>
</dbReference>
<accession>A0A2H3JBN2</accession>
<proteinExistence type="predicted"/>
<dbReference type="STRING" id="742152.A0A2H3JBN2"/>
<feature type="region of interest" description="Disordered" evidence="1">
    <location>
        <begin position="586"/>
        <end position="608"/>
    </location>
</feature>
<dbReference type="Proteomes" id="UP000218811">
    <property type="component" value="Unassembled WGS sequence"/>
</dbReference>
<evidence type="ECO:0000259" key="2">
    <source>
        <dbReference type="Pfam" id="PF18803"/>
    </source>
</evidence>
<dbReference type="PANTHER" id="PTHR33096:SF1">
    <property type="entry name" value="CXC1-LIKE CYSTEINE CLUSTER ASSOCIATED WITH KDZ TRANSPOSASES DOMAIN-CONTAINING PROTEIN"/>
    <property type="match status" value="1"/>
</dbReference>
<evidence type="ECO:0000313" key="4">
    <source>
        <dbReference type="Proteomes" id="UP000218811"/>
    </source>
</evidence>
<dbReference type="AlphaFoldDB" id="A0A2H3JBN2"/>
<dbReference type="InterPro" id="IPR040521">
    <property type="entry name" value="KDZ"/>
</dbReference>
<dbReference type="InterPro" id="IPR041457">
    <property type="entry name" value="CxC2_KDZ-assoc"/>
</dbReference>
<organism evidence="3 4">
    <name type="scientific">Wolfiporia cocos (strain MD-104)</name>
    <name type="common">Brown rot fungus</name>
    <dbReference type="NCBI Taxonomy" id="742152"/>
    <lineage>
        <taxon>Eukaryota</taxon>
        <taxon>Fungi</taxon>
        <taxon>Dikarya</taxon>
        <taxon>Basidiomycota</taxon>
        <taxon>Agaricomycotina</taxon>
        <taxon>Agaricomycetes</taxon>
        <taxon>Polyporales</taxon>
        <taxon>Phaeolaceae</taxon>
        <taxon>Wolfiporia</taxon>
    </lineage>
</organism>
<evidence type="ECO:0000256" key="1">
    <source>
        <dbReference type="SAM" id="MobiDB-lite"/>
    </source>
</evidence>
<name>A0A2H3JBN2_WOLCO</name>
<protein>
    <recommendedName>
        <fullName evidence="2">CxC2-like cysteine cluster KDZ transposase-associated domain-containing protein</fullName>
    </recommendedName>
</protein>
<dbReference type="EMBL" id="KB467987">
    <property type="protein sequence ID" value="PCH39311.1"/>
    <property type="molecule type" value="Genomic_DNA"/>
</dbReference>
<sequence length="642" mass="73270">HDFLQDWLPYRDTYLAILLKSNVPPDPRICSKCSTEHDDWQCLECFGRLVTCTDCCQLVHLQHPFHRVQKWGGWFFVRSSLREVGIKLELGHAGRRCPNHISGETEENQGEDQEDEMDWEEYTLSRTSSQFQGIGKNSSMLTIVDMTGIHHLVTDSPFVIHLDINWCGCDNCPPHDQQLLSMGLYPASTLQPQMEFTFRVLDDYLLTNKECKTSAMSYYSRLRRVMDNALPQQVPVHKLNKLLRASRQWRNLKYQKWHDFGHDPVWKVGSGDLAIFCAACPQPGVNLQDEWEQDPDQWKYSRNMVMDSNFTAEHLRMRRSEDDVWLGDGHGFMVTNARHKRHLALAKESKQKSTCHDHRAVHQANADRHNLEVTGIGAAACGHHGCFFPSSVVDFQKGERQMNMDYVLSQATIPHVRQAVLCHMKGIHKVLLMYDIMCQYQVHLQDRVRDNPYLSIPDGLQIQGGIGQFHVHGHQSKCYPRYSPAFMEGAGQLDGEVIETLWAPLNNISGSTRGMSTAHCREVIDDHMNDLNWKKMTGLVPSLFRKWKKAMVSITSSTVELRDMEATASNTKLMKCDTENHPCPPAQRGTPIIPQTSPPGARPSSPTRQAIQLKMMKEESQGKRGQGITAWLSMGIQAQEKQ</sequence>
<evidence type="ECO:0000313" key="3">
    <source>
        <dbReference type="EMBL" id="PCH39311.1"/>
    </source>
</evidence>
<gene>
    <name evidence="3" type="ORF">WOLCODRAFT_85463</name>
</gene>
<dbReference type="PANTHER" id="PTHR33096">
    <property type="entry name" value="CXC2 DOMAIN-CONTAINING PROTEIN"/>
    <property type="match status" value="1"/>
</dbReference>